<evidence type="ECO:0000313" key="8">
    <source>
        <dbReference type="Proteomes" id="UP000053029"/>
    </source>
</evidence>
<evidence type="ECO:0000256" key="2">
    <source>
        <dbReference type="ARBA" id="ARBA00022723"/>
    </source>
</evidence>
<dbReference type="VEuPathDB" id="FungiDB:Z517_02985"/>
<dbReference type="OrthoDB" id="9985472at2759"/>
<evidence type="ECO:0000256" key="5">
    <source>
        <dbReference type="SAM" id="MobiDB-lite"/>
    </source>
</evidence>
<dbReference type="STRING" id="1442368.A0A0D2HH03"/>
<keyword evidence="3" id="KW-0862">Zinc</keyword>
<dbReference type="HOGENOM" id="CLU_1199852_0_0_1"/>
<dbReference type="SUPFAM" id="SSF51316">
    <property type="entry name" value="Mss4-like"/>
    <property type="match status" value="1"/>
</dbReference>
<evidence type="ECO:0000313" key="7">
    <source>
        <dbReference type="EMBL" id="KIW83739.1"/>
    </source>
</evidence>
<evidence type="ECO:0000256" key="1">
    <source>
        <dbReference type="ARBA" id="ARBA00005495"/>
    </source>
</evidence>
<accession>A0A0D2HH03</accession>
<dbReference type="AlphaFoldDB" id="A0A0D2HH03"/>
<evidence type="ECO:0000256" key="3">
    <source>
        <dbReference type="ARBA" id="ARBA00022833"/>
    </source>
</evidence>
<dbReference type="Proteomes" id="UP000053029">
    <property type="component" value="Unassembled WGS sequence"/>
</dbReference>
<dbReference type="InterPro" id="IPR006913">
    <property type="entry name" value="CENP-V/GFA"/>
</dbReference>
<feature type="domain" description="CENP-V/GFA" evidence="6">
    <location>
        <begin position="125"/>
        <end position="192"/>
    </location>
</feature>
<protein>
    <recommendedName>
        <fullName evidence="6">CENP-V/GFA domain-containing protein</fullName>
    </recommendedName>
</protein>
<dbReference type="RefSeq" id="XP_013287547.1">
    <property type="nucleotide sequence ID" value="XM_013432093.1"/>
</dbReference>
<dbReference type="PANTHER" id="PTHR33337">
    <property type="entry name" value="GFA DOMAIN-CONTAINING PROTEIN"/>
    <property type="match status" value="1"/>
</dbReference>
<gene>
    <name evidence="7" type="ORF">Z517_02985</name>
</gene>
<dbReference type="Pfam" id="PF04828">
    <property type="entry name" value="GFA"/>
    <property type="match status" value="1"/>
</dbReference>
<dbReference type="Gene3D" id="3.90.1590.10">
    <property type="entry name" value="glutathione-dependent formaldehyde- activating enzyme (gfa)"/>
    <property type="match status" value="1"/>
</dbReference>
<keyword evidence="8" id="KW-1185">Reference proteome</keyword>
<comment type="similarity">
    <text evidence="1">Belongs to the Gfa family.</text>
</comment>
<reference evidence="7 8" key="1">
    <citation type="submission" date="2015-01" db="EMBL/GenBank/DDBJ databases">
        <title>The Genome Sequence of Fonsecaea pedrosoi CBS 271.37.</title>
        <authorList>
            <consortium name="The Broad Institute Genomics Platform"/>
            <person name="Cuomo C."/>
            <person name="de Hoog S."/>
            <person name="Gorbushina A."/>
            <person name="Stielow B."/>
            <person name="Teixiera M."/>
            <person name="Abouelleil A."/>
            <person name="Chapman S.B."/>
            <person name="Priest M."/>
            <person name="Young S.K."/>
            <person name="Wortman J."/>
            <person name="Nusbaum C."/>
            <person name="Birren B."/>
        </authorList>
    </citation>
    <scope>NUCLEOTIDE SEQUENCE [LARGE SCALE GENOMIC DNA]</scope>
    <source>
        <strain evidence="7 8">CBS 271.37</strain>
    </source>
</reference>
<dbReference type="InterPro" id="IPR011057">
    <property type="entry name" value="Mss4-like_sf"/>
</dbReference>
<dbReference type="GO" id="GO:0046872">
    <property type="term" value="F:metal ion binding"/>
    <property type="evidence" value="ECO:0007669"/>
    <property type="project" value="UniProtKB-KW"/>
</dbReference>
<dbReference type="GO" id="GO:0016846">
    <property type="term" value="F:carbon-sulfur lyase activity"/>
    <property type="evidence" value="ECO:0007669"/>
    <property type="project" value="InterPro"/>
</dbReference>
<evidence type="ECO:0000259" key="6">
    <source>
        <dbReference type="Pfam" id="PF04828"/>
    </source>
</evidence>
<organism evidence="7 8">
    <name type="scientific">Fonsecaea pedrosoi CBS 271.37</name>
    <dbReference type="NCBI Taxonomy" id="1442368"/>
    <lineage>
        <taxon>Eukaryota</taxon>
        <taxon>Fungi</taxon>
        <taxon>Dikarya</taxon>
        <taxon>Ascomycota</taxon>
        <taxon>Pezizomycotina</taxon>
        <taxon>Eurotiomycetes</taxon>
        <taxon>Chaetothyriomycetidae</taxon>
        <taxon>Chaetothyriales</taxon>
        <taxon>Herpotrichiellaceae</taxon>
        <taxon>Fonsecaea</taxon>
    </lineage>
</organism>
<dbReference type="EMBL" id="KN846970">
    <property type="protein sequence ID" value="KIW83739.1"/>
    <property type="molecule type" value="Genomic_DNA"/>
</dbReference>
<proteinExistence type="inferred from homology"/>
<dbReference type="GeneID" id="25302475"/>
<name>A0A0D2HH03_9EURO</name>
<sequence>MQSPTECFTFRISDERSLEDLNSKQPSNKLTPEIPTRRWKESASAKLSPSRSTTTTSLANSAGVTFVTAPIVARLLVACEWSIPRFYLTLRHELAMSLYDMDVPNTNSRRCTTLLTESWGYGINSFGANLTIEEEKVEFPKGKGNLKMYTDPDTLSGTPLQRYFCQTCGVPIMSVTPLYKGKVVLKLGLYPKLPVPEWESFASQRQSWEKPLEGAVQYKTKSFGEKMPGSI</sequence>
<keyword evidence="2" id="KW-0479">Metal-binding</keyword>
<feature type="region of interest" description="Disordered" evidence="5">
    <location>
        <begin position="19"/>
        <end position="56"/>
    </location>
</feature>
<dbReference type="PANTHER" id="PTHR33337:SF43">
    <property type="entry name" value="CENP-V_GFA DOMAIN-CONTAINING PROTEIN"/>
    <property type="match status" value="1"/>
</dbReference>
<evidence type="ECO:0000256" key="4">
    <source>
        <dbReference type="ARBA" id="ARBA00023239"/>
    </source>
</evidence>
<keyword evidence="4" id="KW-0456">Lyase</keyword>